<feature type="transmembrane region" description="Helical" evidence="1">
    <location>
        <begin position="153"/>
        <end position="174"/>
    </location>
</feature>
<keyword evidence="1" id="KW-0812">Transmembrane</keyword>
<keyword evidence="1" id="KW-1133">Transmembrane helix</keyword>
<proteinExistence type="predicted"/>
<reference evidence="2 3" key="1">
    <citation type="submission" date="2019-06" db="EMBL/GenBank/DDBJ databases">
        <title>Sequencing the genomes of 1000 actinobacteria strains.</title>
        <authorList>
            <person name="Klenk H.-P."/>
        </authorList>
    </citation>
    <scope>NUCLEOTIDE SEQUENCE [LARGE SCALE GENOMIC DNA]</scope>
    <source>
        <strain evidence="2 3">DSM 46699</strain>
    </source>
</reference>
<feature type="transmembrane region" description="Helical" evidence="1">
    <location>
        <begin position="6"/>
        <end position="26"/>
    </location>
</feature>
<organism evidence="2 3">
    <name type="scientific">Saccharopolyspora dendranthemae</name>
    <dbReference type="NCBI Taxonomy" id="1181886"/>
    <lineage>
        <taxon>Bacteria</taxon>
        <taxon>Bacillati</taxon>
        <taxon>Actinomycetota</taxon>
        <taxon>Actinomycetes</taxon>
        <taxon>Pseudonocardiales</taxon>
        <taxon>Pseudonocardiaceae</taxon>
        <taxon>Saccharopolyspora</taxon>
    </lineage>
</organism>
<keyword evidence="3" id="KW-1185">Reference proteome</keyword>
<dbReference type="Proteomes" id="UP000316184">
    <property type="component" value="Unassembled WGS sequence"/>
</dbReference>
<sequence length="212" mass="21900">MSLQVLPLAITMMAGPQIMSAIAFVTTGRPIRVSLAFLSGVLVAVLAGVGIARELAALLGNALPASGDSHSSGTVGKAIQIALVCVLALLAVKNFLGRRTAEPPKWLGTLLSATPATGLKTGLLVVVAMPSDIVVMLTVGANLEHHKAGFGAALPFIGVTLLVAALPLLLYVLFHKRAVTAMPAVRDWMNDHSWLVNIIVCLVFIALVATGG</sequence>
<feature type="transmembrane region" description="Helical" evidence="1">
    <location>
        <begin position="117"/>
        <end position="141"/>
    </location>
</feature>
<dbReference type="Pfam" id="PF11139">
    <property type="entry name" value="SfLAP"/>
    <property type="match status" value="1"/>
</dbReference>
<evidence type="ECO:0000313" key="3">
    <source>
        <dbReference type="Proteomes" id="UP000316184"/>
    </source>
</evidence>
<dbReference type="InterPro" id="IPR021315">
    <property type="entry name" value="Gap/Sap"/>
</dbReference>
<evidence type="ECO:0000256" key="1">
    <source>
        <dbReference type="SAM" id="Phobius"/>
    </source>
</evidence>
<name>A0A561U8F5_9PSEU</name>
<protein>
    <submittedName>
        <fullName evidence="2">Sap-like sulfolipid-1-addressing protein</fullName>
    </submittedName>
</protein>
<feature type="transmembrane region" description="Helical" evidence="1">
    <location>
        <begin position="78"/>
        <end position="96"/>
    </location>
</feature>
<dbReference type="AlphaFoldDB" id="A0A561U8F5"/>
<accession>A0A561U8F5</accession>
<gene>
    <name evidence="2" type="ORF">FHU35_12631</name>
</gene>
<feature type="transmembrane region" description="Helical" evidence="1">
    <location>
        <begin position="194"/>
        <end position="211"/>
    </location>
</feature>
<dbReference type="OrthoDB" id="3684935at2"/>
<dbReference type="EMBL" id="VIWX01000002">
    <property type="protein sequence ID" value="TWF95633.1"/>
    <property type="molecule type" value="Genomic_DNA"/>
</dbReference>
<comment type="caution">
    <text evidence="2">The sequence shown here is derived from an EMBL/GenBank/DDBJ whole genome shotgun (WGS) entry which is preliminary data.</text>
</comment>
<dbReference type="RefSeq" id="WP_145738684.1">
    <property type="nucleotide sequence ID" value="NZ_VIWX01000002.1"/>
</dbReference>
<keyword evidence="1" id="KW-0472">Membrane</keyword>
<feature type="transmembrane region" description="Helical" evidence="1">
    <location>
        <begin position="33"/>
        <end position="58"/>
    </location>
</feature>
<evidence type="ECO:0000313" key="2">
    <source>
        <dbReference type="EMBL" id="TWF95633.1"/>
    </source>
</evidence>